<sequence length="200" mass="23439">MFDFEISSSKIVSPTGEKLEECLLKREDELKDILTMRGRWDKLSEETKDDLYRKTPINICLTRLFKENKNNNIAIVGTMCSGKSTFWKTFNPEQNKELVRHVAKIGKDEEGYSHGMSSMLKRYYTTHDLSKLDDLSENDSIILIDRDLDDKVDCFIDERPEWKHTATSKAKVKEILIEDRNKIENRLKKAQTNIFNIKWA</sequence>
<accession>A0A0F9B412</accession>
<dbReference type="AlphaFoldDB" id="A0A0F9B412"/>
<dbReference type="EMBL" id="LAZR01042844">
    <property type="protein sequence ID" value="KKL08527.1"/>
    <property type="molecule type" value="Genomic_DNA"/>
</dbReference>
<reference evidence="1" key="1">
    <citation type="journal article" date="2015" name="Nature">
        <title>Complex archaea that bridge the gap between prokaryotes and eukaryotes.</title>
        <authorList>
            <person name="Spang A."/>
            <person name="Saw J.H."/>
            <person name="Jorgensen S.L."/>
            <person name="Zaremba-Niedzwiedzka K."/>
            <person name="Martijn J."/>
            <person name="Lind A.E."/>
            <person name="van Eijk R."/>
            <person name="Schleper C."/>
            <person name="Guy L."/>
            <person name="Ettema T.J."/>
        </authorList>
    </citation>
    <scope>NUCLEOTIDE SEQUENCE</scope>
</reference>
<proteinExistence type="predicted"/>
<organism evidence="1">
    <name type="scientific">marine sediment metagenome</name>
    <dbReference type="NCBI Taxonomy" id="412755"/>
    <lineage>
        <taxon>unclassified sequences</taxon>
        <taxon>metagenomes</taxon>
        <taxon>ecological metagenomes</taxon>
    </lineage>
</organism>
<gene>
    <name evidence="1" type="ORF">LCGC14_2574990</name>
</gene>
<protein>
    <submittedName>
        <fullName evidence="1">Uncharacterized protein</fullName>
    </submittedName>
</protein>
<comment type="caution">
    <text evidence="1">The sequence shown here is derived from an EMBL/GenBank/DDBJ whole genome shotgun (WGS) entry which is preliminary data.</text>
</comment>
<name>A0A0F9B412_9ZZZZ</name>
<evidence type="ECO:0000313" key="1">
    <source>
        <dbReference type="EMBL" id="KKL08527.1"/>
    </source>
</evidence>